<keyword evidence="1" id="KW-1133">Transmembrane helix</keyword>
<keyword evidence="2" id="KW-0732">Signal</keyword>
<evidence type="ECO:0000256" key="1">
    <source>
        <dbReference type="SAM" id="Phobius"/>
    </source>
</evidence>
<dbReference type="GO" id="GO:0005886">
    <property type="term" value="C:plasma membrane"/>
    <property type="evidence" value="ECO:0007669"/>
    <property type="project" value="TreeGrafter"/>
</dbReference>
<keyword evidence="1" id="KW-0812">Transmembrane</keyword>
<dbReference type="PANTHER" id="PTHR22943:SF28">
    <property type="entry name" value="SEVEN TM RECEPTOR"/>
    <property type="match status" value="1"/>
</dbReference>
<keyword evidence="3" id="KW-1185">Reference proteome</keyword>
<protein>
    <submittedName>
        <fullName evidence="4">Uncharacterized protein</fullName>
    </submittedName>
</protein>
<dbReference type="AlphaFoldDB" id="A0A914H5V5"/>
<accession>A0A914H5V5</accession>
<dbReference type="GO" id="GO:0038022">
    <property type="term" value="F:G protein-coupled olfactory receptor activity"/>
    <property type="evidence" value="ECO:0007669"/>
    <property type="project" value="TreeGrafter"/>
</dbReference>
<evidence type="ECO:0000313" key="4">
    <source>
        <dbReference type="WBParaSite" id="Gr19_v10_g14110.t1"/>
    </source>
</evidence>
<feature type="transmembrane region" description="Helical" evidence="1">
    <location>
        <begin position="147"/>
        <end position="172"/>
    </location>
</feature>
<reference evidence="4" key="1">
    <citation type="submission" date="2022-11" db="UniProtKB">
        <authorList>
            <consortium name="WormBaseParasite"/>
        </authorList>
    </citation>
    <scope>IDENTIFICATION</scope>
</reference>
<dbReference type="SUPFAM" id="SSF81321">
    <property type="entry name" value="Family A G protein-coupled receptor-like"/>
    <property type="match status" value="1"/>
</dbReference>
<feature type="transmembrane region" description="Helical" evidence="1">
    <location>
        <begin position="305"/>
        <end position="325"/>
    </location>
</feature>
<feature type="signal peptide" evidence="2">
    <location>
        <begin position="1"/>
        <end position="21"/>
    </location>
</feature>
<feature type="chain" id="PRO_5037483866" evidence="2">
    <location>
        <begin position="22"/>
        <end position="378"/>
    </location>
</feature>
<dbReference type="GO" id="GO:0042048">
    <property type="term" value="P:olfactory behavior"/>
    <property type="evidence" value="ECO:0007669"/>
    <property type="project" value="TreeGrafter"/>
</dbReference>
<dbReference type="Gene3D" id="1.20.1070.10">
    <property type="entry name" value="Rhodopsin 7-helix transmembrane proteins"/>
    <property type="match status" value="1"/>
</dbReference>
<feature type="transmembrane region" description="Helical" evidence="1">
    <location>
        <begin position="263"/>
        <end position="285"/>
    </location>
</feature>
<dbReference type="Pfam" id="PF10326">
    <property type="entry name" value="7TM_GPCR_Str"/>
    <property type="match status" value="1"/>
</dbReference>
<evidence type="ECO:0000313" key="3">
    <source>
        <dbReference type="Proteomes" id="UP000887572"/>
    </source>
</evidence>
<evidence type="ECO:0000256" key="2">
    <source>
        <dbReference type="SAM" id="SignalP"/>
    </source>
</evidence>
<feature type="transmembrane region" description="Helical" evidence="1">
    <location>
        <begin position="105"/>
        <end position="126"/>
    </location>
</feature>
<dbReference type="PANTHER" id="PTHR22943">
    <property type="entry name" value="7-TRANSMEMBRANE DOMAIN RECEPTOR C.ELEGANS"/>
    <property type="match status" value="1"/>
</dbReference>
<feature type="transmembrane region" description="Helical" evidence="1">
    <location>
        <begin position="210"/>
        <end position="232"/>
    </location>
</feature>
<keyword evidence="1" id="KW-0472">Membrane</keyword>
<proteinExistence type="predicted"/>
<organism evidence="3 4">
    <name type="scientific">Globodera rostochiensis</name>
    <name type="common">Golden nematode worm</name>
    <name type="synonym">Heterodera rostochiensis</name>
    <dbReference type="NCBI Taxonomy" id="31243"/>
    <lineage>
        <taxon>Eukaryota</taxon>
        <taxon>Metazoa</taxon>
        <taxon>Ecdysozoa</taxon>
        <taxon>Nematoda</taxon>
        <taxon>Chromadorea</taxon>
        <taxon>Rhabditida</taxon>
        <taxon>Tylenchina</taxon>
        <taxon>Tylenchomorpha</taxon>
        <taxon>Tylenchoidea</taxon>
        <taxon>Heteroderidae</taxon>
        <taxon>Heteroderinae</taxon>
        <taxon>Globodera</taxon>
    </lineage>
</organism>
<name>A0A914H5V5_GLORO</name>
<dbReference type="WBParaSite" id="Gr19_v10_g14110.t1">
    <property type="protein sequence ID" value="Gr19_v10_g14110.t1"/>
    <property type="gene ID" value="Gr19_v10_g14110"/>
</dbReference>
<dbReference type="Proteomes" id="UP000887572">
    <property type="component" value="Unplaced"/>
</dbReference>
<dbReference type="InterPro" id="IPR019428">
    <property type="entry name" value="7TM_GPCR_serpentine_rcpt_Str"/>
</dbReference>
<sequence>MTKSLWIFQFLTLFLLLLVPSFEPAPPQPSVRIVKSPLRHSEVHNAEVQLSVLVNQGYEIAGFVGSQDNDTYDYVWTLYNFITDKGETEAIVYGLITFKGVENRIWNLLAFVCWVFLVYVSMFGYVSQFIFRYIVLVRDINVSTFKYFLLLCLMLLFPFAYCVNLFICYYPPAEHAIMDDSSVAQMLGIDLSEQIVLAGYSFNDPRQTFGLYYVITVCTLAYFIMFTLAFLIQKLLENRTKMGASSETAKKMNEMNKQISRNLIVQASMPLIIYLSVLFLVALLLFKIDTNGWNWLQYYNLFSTIPMYLPSALNPIISICIIHYYRHAIISDTKAFGKKIKHFFGLTVCQQHEQPQQQQQPEKWAISVGKNVQTKNVS</sequence>